<gene>
    <name evidence="3" type="ORF">GCM10008938_17490</name>
</gene>
<feature type="domain" description="Hydrazine synthase alpha subunit middle" evidence="2">
    <location>
        <begin position="636"/>
        <end position="687"/>
    </location>
</feature>
<evidence type="ECO:0000313" key="3">
    <source>
        <dbReference type="EMBL" id="GGJ31841.1"/>
    </source>
</evidence>
<evidence type="ECO:0000313" key="4">
    <source>
        <dbReference type="Proteomes" id="UP000632222"/>
    </source>
</evidence>
<dbReference type="RefSeq" id="WP_229684696.1">
    <property type="nucleotide sequence ID" value="NZ_BMOD01000005.1"/>
</dbReference>
<keyword evidence="1" id="KW-0732">Signal</keyword>
<sequence length="719" mass="80260">MSRIRLRMTTLSLLLLCSLSPLSQAETESITAPDPILFVTQVPVTADFTTIGSTFGNHMGDMQSVARGGGLWIRYPDGTLKNLTKAAGLGMEGFQGDKAIAVRDPSIHWDGKKALFSMVIGAPTEQYQVKDFFWQIYEITNLGQSETPRISKVPNQPSNYNNISPIYGTDDKIIFTTDRPRNGEAHLYPQRDEYEEAPVVSGLWSLDPANGSLKLLNHAPSGDFTPTIDSYGRVIFTQWDHLQRDQQADADQYEGAEYGTFNYASEAKNAAHLPRKEVFPEPRAGKEAEGTHLNTHDFNQFFPWTIHEDGTESETLNHIGRHELQGYMMQSFNDDPALVEYYGQYDRSNSNSIQNLLQIKEDPAHPGTYFGVDAPEFRSHASGQIVSLSAPPGTPADSILVNYLTHRDTAGFPEEGKKAGPDHSGHYRDPLPLSNGTLIAAHTRETNIEEDDTSKSSRYDFRLKTLKKNSSGFMVPDQMLTAGLKANVSFWDPDRKVNYSGNLWELQPVEVKARPRPTMLKSILPAPEKSVFQKAGVDPVAFQNYLKSNNLALAVMRNITTRDILDRQQPFNLQVPGGTETQMNDGGKVYEVTHMQFFQADLIRGMGGNEPWPGRRVLAQELHDVNALKLNGSAFTPIAEDGSVVAFMPVNRATTWQLTDSKKQGVVRERYWLTFQAGEIRVCSSCHGLSSRDQLGRSEPMNEPQALYKLLVNWKAKNP</sequence>
<feature type="chain" id="PRO_5045786695" description="Hydrazine synthase alpha subunit middle domain-containing protein" evidence="1">
    <location>
        <begin position="26"/>
        <end position="719"/>
    </location>
</feature>
<name>A0ABQ2CY02_9DEIO</name>
<evidence type="ECO:0000256" key="1">
    <source>
        <dbReference type="SAM" id="SignalP"/>
    </source>
</evidence>
<accession>A0ABQ2CY02</accession>
<comment type="caution">
    <text evidence="3">The sequence shown here is derived from an EMBL/GenBank/DDBJ whole genome shotgun (WGS) entry which is preliminary data.</text>
</comment>
<dbReference type="EMBL" id="BMOD01000005">
    <property type="protein sequence ID" value="GGJ31841.1"/>
    <property type="molecule type" value="Genomic_DNA"/>
</dbReference>
<dbReference type="InterPro" id="IPR040698">
    <property type="entry name" value="HZS_alpha_mid"/>
</dbReference>
<dbReference type="Pfam" id="PF18582">
    <property type="entry name" value="HZS_alpha"/>
    <property type="match status" value="1"/>
</dbReference>
<dbReference type="Proteomes" id="UP000632222">
    <property type="component" value="Unassembled WGS sequence"/>
</dbReference>
<organism evidence="3 4">
    <name type="scientific">Deinococcus roseus</name>
    <dbReference type="NCBI Taxonomy" id="392414"/>
    <lineage>
        <taxon>Bacteria</taxon>
        <taxon>Thermotogati</taxon>
        <taxon>Deinococcota</taxon>
        <taxon>Deinococci</taxon>
        <taxon>Deinococcales</taxon>
        <taxon>Deinococcaceae</taxon>
        <taxon>Deinococcus</taxon>
    </lineage>
</organism>
<proteinExistence type="predicted"/>
<protein>
    <recommendedName>
        <fullName evidence="2">Hydrazine synthase alpha subunit middle domain-containing protein</fullName>
    </recommendedName>
</protein>
<reference evidence="4" key="1">
    <citation type="journal article" date="2019" name="Int. J. Syst. Evol. Microbiol.">
        <title>The Global Catalogue of Microorganisms (GCM) 10K type strain sequencing project: providing services to taxonomists for standard genome sequencing and annotation.</title>
        <authorList>
            <consortium name="The Broad Institute Genomics Platform"/>
            <consortium name="The Broad Institute Genome Sequencing Center for Infectious Disease"/>
            <person name="Wu L."/>
            <person name="Ma J."/>
        </authorList>
    </citation>
    <scope>NUCLEOTIDE SEQUENCE [LARGE SCALE GENOMIC DNA]</scope>
    <source>
        <strain evidence="4">JCM 14370</strain>
    </source>
</reference>
<keyword evidence="4" id="KW-1185">Reference proteome</keyword>
<dbReference type="SUPFAM" id="SSF82171">
    <property type="entry name" value="DPP6 N-terminal domain-like"/>
    <property type="match status" value="1"/>
</dbReference>
<feature type="signal peptide" evidence="1">
    <location>
        <begin position="1"/>
        <end position="25"/>
    </location>
</feature>
<evidence type="ECO:0000259" key="2">
    <source>
        <dbReference type="Pfam" id="PF18582"/>
    </source>
</evidence>